<accession>A0AC34Q6P3</accession>
<sequence>MMTSMTPEMRFEERVLNLRLYLTSEMEFKRLTTHSEFIDDIMFEINKKKFNVLKKAMSASCIFVNSEEHLEFPRPINHKLIYIGGFDFPQQFKAPKLIDKTVLSKADKFILVSFGSVTKTELMPEKLKNAVLETTRNFPDIIFLVKDDVKNGIWDENYPNVYYQKWFPQVDLLNFDKTIAMITHAGMNSVIQIAYSGVPSLLLPQYADQFRNAALFTYRKTGITLQKHETTVESITEALKKIIHEPEIRQNAQKLASVIKSKPFSAKERLLKYVNFTVEHGDKDYLDLPGRHLNFVERYSLDVIAKALGWTDSDLEANLKKFYKNLNNL</sequence>
<reference evidence="2" key="1">
    <citation type="submission" date="2022-11" db="UniProtKB">
        <authorList>
            <consortium name="WormBaseParasite"/>
        </authorList>
    </citation>
    <scope>IDENTIFICATION</scope>
</reference>
<dbReference type="Proteomes" id="UP000887576">
    <property type="component" value="Unplaced"/>
</dbReference>
<dbReference type="WBParaSite" id="JU765_v2.g13489.t1">
    <property type="protein sequence ID" value="JU765_v2.g13489.t1"/>
    <property type="gene ID" value="JU765_v2.g13489"/>
</dbReference>
<name>A0AC34Q6P3_9BILA</name>
<proteinExistence type="predicted"/>
<organism evidence="1 2">
    <name type="scientific">Panagrolaimus sp. JU765</name>
    <dbReference type="NCBI Taxonomy" id="591449"/>
    <lineage>
        <taxon>Eukaryota</taxon>
        <taxon>Metazoa</taxon>
        <taxon>Ecdysozoa</taxon>
        <taxon>Nematoda</taxon>
        <taxon>Chromadorea</taxon>
        <taxon>Rhabditida</taxon>
        <taxon>Tylenchina</taxon>
        <taxon>Panagrolaimomorpha</taxon>
        <taxon>Panagrolaimoidea</taxon>
        <taxon>Panagrolaimidae</taxon>
        <taxon>Panagrolaimus</taxon>
    </lineage>
</organism>
<protein>
    <submittedName>
        <fullName evidence="2">Glucuronosyltransferase</fullName>
    </submittedName>
</protein>
<evidence type="ECO:0000313" key="1">
    <source>
        <dbReference type="Proteomes" id="UP000887576"/>
    </source>
</evidence>
<evidence type="ECO:0000313" key="2">
    <source>
        <dbReference type="WBParaSite" id="JU765_v2.g13489.t1"/>
    </source>
</evidence>